<comment type="pathway">
    <text evidence="2">Amino-acid biosynthesis; L-lysine biosynthesis via DAP pathway; (S)-tetrahydrodipicolinate from L-aspartate: step 3/4.</text>
</comment>
<evidence type="ECO:0000256" key="3">
    <source>
        <dbReference type="PIRSR" id="PIRSR001365-1"/>
    </source>
</evidence>
<feature type="region of interest" description="Disordered" evidence="5">
    <location>
        <begin position="1"/>
        <end position="31"/>
    </location>
</feature>
<organism evidence="6 7">
    <name type="scientific">Symbiochloris irregularis</name>
    <dbReference type="NCBI Taxonomy" id="706552"/>
    <lineage>
        <taxon>Eukaryota</taxon>
        <taxon>Viridiplantae</taxon>
        <taxon>Chlorophyta</taxon>
        <taxon>core chlorophytes</taxon>
        <taxon>Trebouxiophyceae</taxon>
        <taxon>Trebouxiales</taxon>
        <taxon>Trebouxiaceae</taxon>
        <taxon>Symbiochloris</taxon>
    </lineage>
</organism>
<dbReference type="Gene3D" id="3.20.20.70">
    <property type="entry name" value="Aldolase class I"/>
    <property type="match status" value="1"/>
</dbReference>
<sequence length="352" mass="38579">MFVPSASGSQRPRADTCSKPPTCFQPPGHHRYGLTRRPESRQLLNATAVQFTSRLLSRGLRQYLKFLWSQGGRNIIINGTSGEFAAMTIAERKQALEEARSVWPGDQGGVEPCVLMNNVSSTCLEEILELLQHSEEQISTPRGQQARADAVLVLPPYYLAGVPEEGNAAFLRRVLAASSLPVYVYNFPANTNCMVSPKLYAQLAQEFPNLRGVKNTFENTQLAKQFKDAAPQLQVYVGSDKLSVDTLKNGMDGVIGGGGSSAMAGPFVEIWHAHQRGDLKRARALQDIMDTWTAKREELGLLDIPAGKAAMQHHLPFLSPTCRPPLMPVPSSNIQMVHEATAMALKAAQCLR</sequence>
<dbReference type="PANTHER" id="PTHR12128:SF66">
    <property type="entry name" value="4-HYDROXY-2-OXOGLUTARATE ALDOLASE, MITOCHONDRIAL"/>
    <property type="match status" value="1"/>
</dbReference>
<gene>
    <name evidence="6" type="ORF">WJX73_001960</name>
</gene>
<reference evidence="6 7" key="1">
    <citation type="journal article" date="2024" name="Nat. Commun.">
        <title>Phylogenomics reveals the evolutionary origins of lichenization in chlorophyte algae.</title>
        <authorList>
            <person name="Puginier C."/>
            <person name="Libourel C."/>
            <person name="Otte J."/>
            <person name="Skaloud P."/>
            <person name="Haon M."/>
            <person name="Grisel S."/>
            <person name="Petersen M."/>
            <person name="Berrin J.G."/>
            <person name="Delaux P.M."/>
            <person name="Dal Grande F."/>
            <person name="Keller J."/>
        </authorList>
    </citation>
    <scope>NUCLEOTIDE SEQUENCE [LARGE SCALE GENOMIC DNA]</scope>
    <source>
        <strain evidence="6 7">SAG 2036</strain>
    </source>
</reference>
<dbReference type="InterPro" id="IPR013785">
    <property type="entry name" value="Aldolase_TIM"/>
</dbReference>
<keyword evidence="1 2" id="KW-0456">Lyase</keyword>
<dbReference type="CDD" id="cd00408">
    <property type="entry name" value="DHDPS-like"/>
    <property type="match status" value="1"/>
</dbReference>
<evidence type="ECO:0000256" key="4">
    <source>
        <dbReference type="PIRSR" id="PIRSR001365-2"/>
    </source>
</evidence>
<dbReference type="InterPro" id="IPR002220">
    <property type="entry name" value="DapA-like"/>
</dbReference>
<dbReference type="SMART" id="SM01130">
    <property type="entry name" value="DHDPS"/>
    <property type="match status" value="1"/>
</dbReference>
<protein>
    <recommendedName>
        <fullName evidence="2">4-hydroxy-tetrahydrodipicolinate synthase</fullName>
        <shortName evidence="2">HTPA synthase</shortName>
        <ecNumber evidence="2">4.3.3.7</ecNumber>
    </recommendedName>
</protein>
<dbReference type="Pfam" id="PF00701">
    <property type="entry name" value="DHDPS"/>
    <property type="match status" value="1"/>
</dbReference>
<evidence type="ECO:0000313" key="7">
    <source>
        <dbReference type="Proteomes" id="UP001465755"/>
    </source>
</evidence>
<evidence type="ECO:0000256" key="5">
    <source>
        <dbReference type="SAM" id="MobiDB-lite"/>
    </source>
</evidence>
<dbReference type="GO" id="GO:0008840">
    <property type="term" value="F:4-hydroxy-tetrahydrodipicolinate synthase activity"/>
    <property type="evidence" value="ECO:0007669"/>
    <property type="project" value="UniProtKB-EC"/>
</dbReference>
<evidence type="ECO:0000313" key="6">
    <source>
        <dbReference type="EMBL" id="KAK9791555.1"/>
    </source>
</evidence>
<dbReference type="EC" id="4.3.3.7" evidence="2"/>
<evidence type="ECO:0000256" key="2">
    <source>
        <dbReference type="PIRNR" id="PIRNR001365"/>
    </source>
</evidence>
<dbReference type="Proteomes" id="UP001465755">
    <property type="component" value="Unassembled WGS sequence"/>
</dbReference>
<dbReference type="AlphaFoldDB" id="A0AAW1NNQ8"/>
<dbReference type="PIRSF" id="PIRSF001365">
    <property type="entry name" value="DHDPS"/>
    <property type="match status" value="1"/>
</dbReference>
<dbReference type="EMBL" id="JALJOQ010000176">
    <property type="protein sequence ID" value="KAK9791555.1"/>
    <property type="molecule type" value="Genomic_DNA"/>
</dbReference>
<comment type="caution">
    <text evidence="6">The sequence shown here is derived from an EMBL/GenBank/DDBJ whole genome shotgun (WGS) entry which is preliminary data.</text>
</comment>
<keyword evidence="7" id="KW-1185">Reference proteome</keyword>
<name>A0AAW1NNQ8_9CHLO</name>
<dbReference type="PANTHER" id="PTHR12128">
    <property type="entry name" value="DIHYDRODIPICOLINATE SYNTHASE"/>
    <property type="match status" value="1"/>
</dbReference>
<dbReference type="SUPFAM" id="SSF51569">
    <property type="entry name" value="Aldolase"/>
    <property type="match status" value="1"/>
</dbReference>
<comment type="catalytic activity">
    <reaction evidence="2">
        <text>L-aspartate 4-semialdehyde + pyruvate = (2S,4S)-4-hydroxy-2,3,4,5-tetrahydrodipicolinate + H2O + H(+)</text>
        <dbReference type="Rhea" id="RHEA:34171"/>
        <dbReference type="ChEBI" id="CHEBI:15361"/>
        <dbReference type="ChEBI" id="CHEBI:15377"/>
        <dbReference type="ChEBI" id="CHEBI:15378"/>
        <dbReference type="ChEBI" id="CHEBI:67139"/>
        <dbReference type="ChEBI" id="CHEBI:537519"/>
        <dbReference type="EC" id="4.3.3.7"/>
    </reaction>
</comment>
<accession>A0AAW1NNQ8</accession>
<feature type="active site" description="Proton donor/acceptor" evidence="3">
    <location>
        <position position="185"/>
    </location>
</feature>
<evidence type="ECO:0000256" key="1">
    <source>
        <dbReference type="ARBA" id="ARBA00023239"/>
    </source>
</evidence>
<proteinExistence type="inferred from homology"/>
<feature type="compositionally biased region" description="Polar residues" evidence="5">
    <location>
        <begin position="1"/>
        <end position="10"/>
    </location>
</feature>
<comment type="similarity">
    <text evidence="2">Belongs to the DapA family.</text>
</comment>
<feature type="binding site" evidence="4">
    <location>
        <position position="255"/>
    </location>
    <ligand>
        <name>pyruvate</name>
        <dbReference type="ChEBI" id="CHEBI:15361"/>
    </ligand>
</feature>
<feature type="active site" description="Schiff-base intermediate with substrate" evidence="3">
    <location>
        <position position="214"/>
    </location>
</feature>